<evidence type="ECO:0000256" key="2">
    <source>
        <dbReference type="SAM" id="Phobius"/>
    </source>
</evidence>
<gene>
    <name evidence="3" type="ORF">NJ959_00355</name>
</gene>
<organism evidence="3 4">
    <name type="scientific">Limnofasciculus baicalensis BBK-W-15</name>
    <dbReference type="NCBI Taxonomy" id="2699891"/>
    <lineage>
        <taxon>Bacteria</taxon>
        <taxon>Bacillati</taxon>
        <taxon>Cyanobacteriota</taxon>
        <taxon>Cyanophyceae</taxon>
        <taxon>Coleofasciculales</taxon>
        <taxon>Coleofasciculaceae</taxon>
        <taxon>Limnofasciculus</taxon>
        <taxon>Limnofasciculus baicalensis</taxon>
    </lineage>
</organism>
<dbReference type="AlphaFoldDB" id="A0AAE3KKD0"/>
<keyword evidence="2" id="KW-0472">Membrane</keyword>
<name>A0AAE3KKD0_9CYAN</name>
<comment type="caution">
    <text evidence="3">The sequence shown here is derived from an EMBL/GenBank/DDBJ whole genome shotgun (WGS) entry which is preliminary data.</text>
</comment>
<reference evidence="3" key="1">
    <citation type="submission" date="2022-06" db="EMBL/GenBank/DDBJ databases">
        <title>New cyanobacteria of genus Symplocastrum in benthos of Lake Baikal.</title>
        <authorList>
            <person name="Sorokovikova E."/>
            <person name="Tikhonova I."/>
            <person name="Krasnopeev A."/>
            <person name="Evseev P."/>
            <person name="Gladkikh A."/>
            <person name="Belykh O."/>
        </authorList>
    </citation>
    <scope>NUCLEOTIDE SEQUENCE</scope>
    <source>
        <strain evidence="3">BBK-W-15</strain>
    </source>
</reference>
<keyword evidence="1" id="KW-0175">Coiled coil</keyword>
<dbReference type="EMBL" id="JAMZMM010000002">
    <property type="protein sequence ID" value="MCP2726929.1"/>
    <property type="molecule type" value="Genomic_DNA"/>
</dbReference>
<evidence type="ECO:0000313" key="4">
    <source>
        <dbReference type="Proteomes" id="UP001204953"/>
    </source>
</evidence>
<proteinExistence type="predicted"/>
<feature type="transmembrane region" description="Helical" evidence="2">
    <location>
        <begin position="9"/>
        <end position="33"/>
    </location>
</feature>
<sequence>MTASPLRRFVITPLVISATVFGVLSLPMMIFGRQPIDIKSQEESVFSGELRDIALPYLGLASLVSLAAGTASVALSGWRASSDKSAETKKKLSTLEQDLKEKEKLLENLKVSESHLTASGLAPFLDEEIKLELEELLKEETNPQVFPVVTEEVKPKPSQVVKPEVKPEPQQTNFITSEESTTVKPLIIMTSHLDHQPMKSQQGNVQTAASKFTSAQSYMGYAKKQTFTPPKEEIKLDSAAIAQLQSQLQQMQAQMKVLNETVNQQTPTRVQPEVIS</sequence>
<keyword evidence="2" id="KW-1133">Transmembrane helix</keyword>
<feature type="coiled-coil region" evidence="1">
    <location>
        <begin position="234"/>
        <end position="261"/>
    </location>
</feature>
<feature type="transmembrane region" description="Helical" evidence="2">
    <location>
        <begin position="53"/>
        <end position="75"/>
    </location>
</feature>
<dbReference type="RefSeq" id="WP_254009751.1">
    <property type="nucleotide sequence ID" value="NZ_JAMZMM010000002.1"/>
</dbReference>
<evidence type="ECO:0000256" key="1">
    <source>
        <dbReference type="SAM" id="Coils"/>
    </source>
</evidence>
<dbReference type="Proteomes" id="UP001204953">
    <property type="component" value="Unassembled WGS sequence"/>
</dbReference>
<keyword evidence="2" id="KW-0812">Transmembrane</keyword>
<protein>
    <submittedName>
        <fullName evidence="3">Uncharacterized protein</fullName>
    </submittedName>
</protein>
<keyword evidence="4" id="KW-1185">Reference proteome</keyword>
<accession>A0AAE3KKD0</accession>
<feature type="coiled-coil region" evidence="1">
    <location>
        <begin position="85"/>
        <end position="112"/>
    </location>
</feature>
<evidence type="ECO:0000313" key="3">
    <source>
        <dbReference type="EMBL" id="MCP2726929.1"/>
    </source>
</evidence>